<comment type="similarity">
    <text evidence="1">Belongs to the HIBADH-related family.</text>
</comment>
<evidence type="ECO:0000259" key="6">
    <source>
        <dbReference type="Pfam" id="PF14833"/>
    </source>
</evidence>
<proteinExistence type="inferred from homology"/>
<dbReference type="InterPro" id="IPR008927">
    <property type="entry name" value="6-PGluconate_DH-like_C_sf"/>
</dbReference>
<dbReference type="PANTHER" id="PTHR43060">
    <property type="entry name" value="3-HYDROXYISOBUTYRATE DEHYDROGENASE-LIKE 1, MITOCHONDRIAL-RELATED"/>
    <property type="match status" value="1"/>
</dbReference>
<reference evidence="8" key="1">
    <citation type="journal article" date="2019" name="Int. J. Syst. Evol. Microbiol.">
        <title>The Global Catalogue of Microorganisms (GCM) 10K type strain sequencing project: providing services to taxonomists for standard genome sequencing and annotation.</title>
        <authorList>
            <consortium name="The Broad Institute Genomics Platform"/>
            <consortium name="The Broad Institute Genome Sequencing Center for Infectious Disease"/>
            <person name="Wu L."/>
            <person name="Ma J."/>
        </authorList>
    </citation>
    <scope>NUCLEOTIDE SEQUENCE [LARGE SCALE GENOMIC DNA]</scope>
    <source>
        <strain evidence="8">JCM 11483</strain>
    </source>
</reference>
<dbReference type="InterPro" id="IPR006115">
    <property type="entry name" value="6PGDH_NADP-bd"/>
</dbReference>
<protein>
    <submittedName>
        <fullName evidence="7">NAD(P)-dependent oxidoreductase</fullName>
    </submittedName>
</protein>
<dbReference type="SUPFAM" id="SSF48179">
    <property type="entry name" value="6-phosphogluconate dehydrogenase C-terminal domain-like"/>
    <property type="match status" value="1"/>
</dbReference>
<dbReference type="EMBL" id="BAAAYG010000009">
    <property type="protein sequence ID" value="GAA3286785.1"/>
    <property type="molecule type" value="Genomic_DNA"/>
</dbReference>
<gene>
    <name evidence="7" type="ORF">GCM10020260_22170</name>
</gene>
<dbReference type="PIRSF" id="PIRSF000103">
    <property type="entry name" value="HIBADH"/>
    <property type="match status" value="1"/>
</dbReference>
<dbReference type="Pfam" id="PF03446">
    <property type="entry name" value="NAD_binding_2"/>
    <property type="match status" value="1"/>
</dbReference>
<dbReference type="RefSeq" id="WP_344721323.1">
    <property type="nucleotide sequence ID" value="NZ_BAAAYG010000009.1"/>
</dbReference>
<evidence type="ECO:0000256" key="2">
    <source>
        <dbReference type="ARBA" id="ARBA00023002"/>
    </source>
</evidence>
<sequence length="296" mass="30289">MTSAPAPAAPRRRITFVGVGAIGLPMARQLARAGHDVTAVDPSPQRRDAAAAEGLSPAATPQAAEQSDVVVVMVATPEQLTAAVSGEDGLLARMRAGSTLVVMSTVGPEAVRALAEPARTADVGLLDVPVTGGVAGAEQGALRLFAAGDPAVLDDRTEVLEAMGTVVRCGDEVGVGQSFKAVNQLLCSVHIAVAGEALALAESLDLDPQAVLEAVASGGAGSWMLSDRGPRMLEGPEAEVRSAVGIFVKDTDLVEEIAEDAGFDAPLLRAAREKYRAAAEAGLLGHDDSQVIQTYR</sequence>
<feature type="region of interest" description="Disordered" evidence="4">
    <location>
        <begin position="35"/>
        <end position="62"/>
    </location>
</feature>
<organism evidence="7 8">
    <name type="scientific">Nesterenkonia halobia</name>
    <dbReference type="NCBI Taxonomy" id="37922"/>
    <lineage>
        <taxon>Bacteria</taxon>
        <taxon>Bacillati</taxon>
        <taxon>Actinomycetota</taxon>
        <taxon>Actinomycetes</taxon>
        <taxon>Micrococcales</taxon>
        <taxon>Micrococcaceae</taxon>
        <taxon>Nesterenkonia</taxon>
    </lineage>
</organism>
<dbReference type="Proteomes" id="UP001501736">
    <property type="component" value="Unassembled WGS sequence"/>
</dbReference>
<evidence type="ECO:0000313" key="7">
    <source>
        <dbReference type="EMBL" id="GAA3286785.1"/>
    </source>
</evidence>
<feature type="domain" description="3-hydroxyisobutyrate dehydrogenase-like NAD-binding" evidence="6">
    <location>
        <begin position="174"/>
        <end position="294"/>
    </location>
</feature>
<dbReference type="InterPro" id="IPR013328">
    <property type="entry name" value="6PGD_dom2"/>
</dbReference>
<comment type="caution">
    <text evidence="7">The sequence shown here is derived from an EMBL/GenBank/DDBJ whole genome shotgun (WGS) entry which is preliminary data.</text>
</comment>
<dbReference type="InterPro" id="IPR036291">
    <property type="entry name" value="NAD(P)-bd_dom_sf"/>
</dbReference>
<dbReference type="PANTHER" id="PTHR43060:SF15">
    <property type="entry name" value="3-HYDROXYISOBUTYRATE DEHYDROGENASE-LIKE 1, MITOCHONDRIAL-RELATED"/>
    <property type="match status" value="1"/>
</dbReference>
<dbReference type="SUPFAM" id="SSF51735">
    <property type="entry name" value="NAD(P)-binding Rossmann-fold domains"/>
    <property type="match status" value="1"/>
</dbReference>
<dbReference type="InterPro" id="IPR029154">
    <property type="entry name" value="HIBADH-like_NADP-bd"/>
</dbReference>
<evidence type="ECO:0000256" key="3">
    <source>
        <dbReference type="ARBA" id="ARBA00023027"/>
    </source>
</evidence>
<keyword evidence="3" id="KW-0520">NAD</keyword>
<evidence type="ECO:0000256" key="1">
    <source>
        <dbReference type="ARBA" id="ARBA00009080"/>
    </source>
</evidence>
<dbReference type="Pfam" id="PF14833">
    <property type="entry name" value="NAD_binding_11"/>
    <property type="match status" value="1"/>
</dbReference>
<name>A0ABP6RE79_9MICC</name>
<feature type="domain" description="6-phosphogluconate dehydrogenase NADP-binding" evidence="5">
    <location>
        <begin position="13"/>
        <end position="169"/>
    </location>
</feature>
<accession>A0ABP6RE79</accession>
<dbReference type="Gene3D" id="3.40.50.720">
    <property type="entry name" value="NAD(P)-binding Rossmann-like Domain"/>
    <property type="match status" value="1"/>
</dbReference>
<dbReference type="InterPro" id="IPR015815">
    <property type="entry name" value="HIBADH-related"/>
</dbReference>
<dbReference type="Gene3D" id="1.10.1040.10">
    <property type="entry name" value="N-(1-d-carboxylethyl)-l-norvaline Dehydrogenase, domain 2"/>
    <property type="match status" value="1"/>
</dbReference>
<keyword evidence="2" id="KW-0560">Oxidoreductase</keyword>
<evidence type="ECO:0000259" key="5">
    <source>
        <dbReference type="Pfam" id="PF03446"/>
    </source>
</evidence>
<evidence type="ECO:0000256" key="4">
    <source>
        <dbReference type="SAM" id="MobiDB-lite"/>
    </source>
</evidence>
<keyword evidence="8" id="KW-1185">Reference proteome</keyword>
<evidence type="ECO:0000313" key="8">
    <source>
        <dbReference type="Proteomes" id="UP001501736"/>
    </source>
</evidence>